<dbReference type="PANTHER" id="PTHR23402">
    <property type="entry name" value="PROTEASE FAMILY C15 PYROGLUTAMYL-PEPTIDASE I-RELATED"/>
    <property type="match status" value="1"/>
</dbReference>
<evidence type="ECO:0000256" key="4">
    <source>
        <dbReference type="ARBA" id="ARBA00022670"/>
    </source>
</evidence>
<keyword evidence="5" id="KW-0378">Hydrolase</keyword>
<dbReference type="PIRSF" id="PIRSF015592">
    <property type="entry name" value="Prld-crbxl_pptds"/>
    <property type="match status" value="1"/>
</dbReference>
<proteinExistence type="inferred from homology"/>
<dbReference type="GO" id="GO:0006508">
    <property type="term" value="P:proteolysis"/>
    <property type="evidence" value="ECO:0007669"/>
    <property type="project" value="UniProtKB-KW"/>
</dbReference>
<evidence type="ECO:0000256" key="6">
    <source>
        <dbReference type="ARBA" id="ARBA00022807"/>
    </source>
</evidence>
<dbReference type="PRINTS" id="PR00706">
    <property type="entry name" value="PYROGLUPTASE"/>
</dbReference>
<dbReference type="InterPro" id="IPR000816">
    <property type="entry name" value="Peptidase_C15"/>
</dbReference>
<dbReference type="GO" id="GO:0016920">
    <property type="term" value="F:pyroglutamyl-peptidase activity"/>
    <property type="evidence" value="ECO:0007669"/>
    <property type="project" value="InterPro"/>
</dbReference>
<comment type="similarity">
    <text evidence="1">Belongs to the peptidase C15 family.</text>
</comment>
<evidence type="ECO:0000256" key="2">
    <source>
        <dbReference type="ARBA" id="ARBA00019191"/>
    </source>
</evidence>
<evidence type="ECO:0000256" key="7">
    <source>
        <dbReference type="ARBA" id="ARBA00030836"/>
    </source>
</evidence>
<protein>
    <recommendedName>
        <fullName evidence="2">Pyrrolidone-carboxylate peptidase</fullName>
    </recommendedName>
    <alternativeName>
        <fullName evidence="7">5-oxoprolyl-peptidase</fullName>
    </alternativeName>
    <alternativeName>
        <fullName evidence="8">Pyroglutamyl-peptidase I</fullName>
    </alternativeName>
</protein>
<gene>
    <name evidence="9" type="ORF">C0V82_12275</name>
</gene>
<dbReference type="AlphaFoldDB" id="A0A2K9NCR0"/>
<dbReference type="InterPro" id="IPR016125">
    <property type="entry name" value="Peptidase_C15-like"/>
</dbReference>
<dbReference type="InterPro" id="IPR036440">
    <property type="entry name" value="Peptidase_C15-like_sf"/>
</dbReference>
<accession>A0A2K9NCR0</accession>
<keyword evidence="6" id="KW-0788">Thiol protease</keyword>
<evidence type="ECO:0000313" key="10">
    <source>
        <dbReference type="Proteomes" id="UP000234752"/>
    </source>
</evidence>
<organism evidence="9 10">
    <name type="scientific">Niveispirillum cyanobacteriorum</name>
    <dbReference type="NCBI Taxonomy" id="1612173"/>
    <lineage>
        <taxon>Bacteria</taxon>
        <taxon>Pseudomonadati</taxon>
        <taxon>Pseudomonadota</taxon>
        <taxon>Alphaproteobacteria</taxon>
        <taxon>Rhodospirillales</taxon>
        <taxon>Azospirillaceae</taxon>
        <taxon>Niveispirillum</taxon>
    </lineage>
</organism>
<evidence type="ECO:0000256" key="3">
    <source>
        <dbReference type="ARBA" id="ARBA00022490"/>
    </source>
</evidence>
<keyword evidence="10" id="KW-1185">Reference proteome</keyword>
<reference evidence="9 10" key="1">
    <citation type="submission" date="2017-12" db="EMBL/GenBank/DDBJ databases">
        <title>Genomes of bacteria within cyanobacterial aggregates.</title>
        <authorList>
            <person name="Cai H."/>
        </authorList>
    </citation>
    <scope>NUCLEOTIDE SEQUENCE [LARGE SCALE GENOMIC DNA]</scope>
    <source>
        <strain evidence="9 10">TH16</strain>
    </source>
</reference>
<sequence length="201" mass="21708">MPRILVTGFAPFLGHAVNPTAWLAERLNGANVAGADVTGVRLPVTFSGAVPALKDAVAEHRPDAVVMFGLAYETDLIRPERLALNLDDATAPDNDGVVRRNRPIDPTGPMGYWSSLPLDAIIDDLEAGGFPVKTSRDAGGYICNHLFFGMRHWQPGLPAGFIHVPPFPDGLKPEDRGHRTGMESERLEQAARIILARVAQS</sequence>
<dbReference type="RefSeq" id="WP_102112597.1">
    <property type="nucleotide sequence ID" value="NZ_BMGN01000008.1"/>
</dbReference>
<dbReference type="GO" id="GO:0005829">
    <property type="term" value="C:cytosol"/>
    <property type="evidence" value="ECO:0007669"/>
    <property type="project" value="InterPro"/>
</dbReference>
<evidence type="ECO:0000313" key="9">
    <source>
        <dbReference type="EMBL" id="AUN30931.1"/>
    </source>
</evidence>
<dbReference type="EMBL" id="CP025611">
    <property type="protein sequence ID" value="AUN30931.1"/>
    <property type="molecule type" value="Genomic_DNA"/>
</dbReference>
<dbReference type="Proteomes" id="UP000234752">
    <property type="component" value="Chromosome eg_1"/>
</dbReference>
<dbReference type="SUPFAM" id="SSF53182">
    <property type="entry name" value="Pyrrolidone carboxyl peptidase (pyroglutamate aminopeptidase)"/>
    <property type="match status" value="1"/>
</dbReference>
<dbReference type="Gene3D" id="3.40.630.20">
    <property type="entry name" value="Peptidase C15, pyroglutamyl peptidase I-like"/>
    <property type="match status" value="1"/>
</dbReference>
<evidence type="ECO:0000256" key="8">
    <source>
        <dbReference type="ARBA" id="ARBA00031559"/>
    </source>
</evidence>
<keyword evidence="4" id="KW-0645">Protease</keyword>
<keyword evidence="3" id="KW-0963">Cytoplasm</keyword>
<dbReference type="Pfam" id="PF01470">
    <property type="entry name" value="Peptidase_C15"/>
    <property type="match status" value="1"/>
</dbReference>
<dbReference type="OrthoDB" id="9779738at2"/>
<dbReference type="PANTHER" id="PTHR23402:SF1">
    <property type="entry name" value="PYROGLUTAMYL-PEPTIDASE I"/>
    <property type="match status" value="1"/>
</dbReference>
<evidence type="ECO:0000256" key="1">
    <source>
        <dbReference type="ARBA" id="ARBA00006641"/>
    </source>
</evidence>
<evidence type="ECO:0000256" key="5">
    <source>
        <dbReference type="ARBA" id="ARBA00022801"/>
    </source>
</evidence>
<dbReference type="CDD" id="cd00501">
    <property type="entry name" value="Peptidase_C15"/>
    <property type="match status" value="1"/>
</dbReference>
<name>A0A2K9NCR0_9PROT</name>
<dbReference type="KEGG" id="ncb:C0V82_12275"/>